<keyword evidence="1" id="KW-1133">Transmembrane helix</keyword>
<dbReference type="AlphaFoldDB" id="A0A2G9USQ2"/>
<evidence type="ECO:0000313" key="3">
    <source>
        <dbReference type="Proteomes" id="UP000230423"/>
    </source>
</evidence>
<feature type="transmembrane region" description="Helical" evidence="1">
    <location>
        <begin position="69"/>
        <end position="91"/>
    </location>
</feature>
<proteinExistence type="predicted"/>
<keyword evidence="1" id="KW-0812">Transmembrane</keyword>
<sequence length="226" mass="26079">MLYICKYKYFDDDELTQLRRKLQNASLAVFRMTQFRLTGPDELAVHEVTPTATPPSPKAKMQRLTRRNVYVAAGFLLAYMAWLVVSIAAYIDTKKLHADFMYWIVEEKMSMRSKANASSERGDPATSTMRPPLGITNIALITTSIRKKTNKPKNTTPVKKSKFWPIRTITVIVAARIPRAKEMQRIHRVAEVEPIVNQETKSSLKILESFREDLRERGWVVKLYED</sequence>
<keyword evidence="3" id="KW-1185">Reference proteome</keyword>
<gene>
    <name evidence="2" type="ORF">TELCIR_04746</name>
</gene>
<dbReference type="Proteomes" id="UP000230423">
    <property type="component" value="Unassembled WGS sequence"/>
</dbReference>
<dbReference type="EMBL" id="KZ345485">
    <property type="protein sequence ID" value="PIO73285.1"/>
    <property type="molecule type" value="Genomic_DNA"/>
</dbReference>
<dbReference type="OrthoDB" id="5874643at2759"/>
<reference evidence="2 3" key="1">
    <citation type="submission" date="2015-09" db="EMBL/GenBank/DDBJ databases">
        <title>Draft genome of the parasitic nematode Teladorsagia circumcincta isolate WARC Sus (inbred).</title>
        <authorList>
            <person name="Mitreva M."/>
        </authorList>
    </citation>
    <scope>NUCLEOTIDE SEQUENCE [LARGE SCALE GENOMIC DNA]</scope>
    <source>
        <strain evidence="2 3">S</strain>
    </source>
</reference>
<accession>A0A2G9USQ2</accession>
<name>A0A2G9USQ2_TELCI</name>
<protein>
    <submittedName>
        <fullName evidence="2">Uncharacterized protein</fullName>
    </submittedName>
</protein>
<evidence type="ECO:0000256" key="1">
    <source>
        <dbReference type="SAM" id="Phobius"/>
    </source>
</evidence>
<evidence type="ECO:0000313" key="2">
    <source>
        <dbReference type="EMBL" id="PIO73285.1"/>
    </source>
</evidence>
<organism evidence="2 3">
    <name type="scientific">Teladorsagia circumcincta</name>
    <name type="common">Brown stomach worm</name>
    <name type="synonym">Ostertagia circumcincta</name>
    <dbReference type="NCBI Taxonomy" id="45464"/>
    <lineage>
        <taxon>Eukaryota</taxon>
        <taxon>Metazoa</taxon>
        <taxon>Ecdysozoa</taxon>
        <taxon>Nematoda</taxon>
        <taxon>Chromadorea</taxon>
        <taxon>Rhabditida</taxon>
        <taxon>Rhabditina</taxon>
        <taxon>Rhabditomorpha</taxon>
        <taxon>Strongyloidea</taxon>
        <taxon>Trichostrongylidae</taxon>
        <taxon>Teladorsagia</taxon>
    </lineage>
</organism>
<keyword evidence="1" id="KW-0472">Membrane</keyword>